<dbReference type="PANTHER" id="PTHR37478:SF2">
    <property type="entry name" value="UPF0251 PROTEIN TK0562"/>
    <property type="match status" value="1"/>
</dbReference>
<dbReference type="Proteomes" id="UP000309544">
    <property type="component" value="Unassembled WGS sequence"/>
</dbReference>
<dbReference type="PANTHER" id="PTHR37478">
    <property type="match status" value="1"/>
</dbReference>
<evidence type="ECO:0000313" key="4">
    <source>
        <dbReference type="Proteomes" id="UP000309544"/>
    </source>
</evidence>
<evidence type="ECO:0000256" key="1">
    <source>
        <dbReference type="ARBA" id="ARBA00009350"/>
    </source>
</evidence>
<reference evidence="3 4" key="1">
    <citation type="submission" date="2019-05" db="EMBL/GenBank/DDBJ databases">
        <title>Draft Whole-Genome sequence of the green sulfur bacterium Prosthecochloris vibrioformis DSM 260.</title>
        <authorList>
            <person name="Meyer T.E."/>
            <person name="Kyndt J.A."/>
        </authorList>
    </citation>
    <scope>NUCLEOTIDE SEQUENCE [LARGE SCALE GENOMIC DNA]</scope>
    <source>
        <strain evidence="3 4">DSM 260</strain>
    </source>
</reference>
<sequence>MDRNRAGRPKSCRWVKNMPRVRCFKPQGVPGSDLEEVVLSVDEMESLRLADLDGLYQSEAAERMNVSRQTFGRIVDAARGKVADAIIHGKAIVIEGGVIMKNGGAEGDGQEVCACPKCKYEQPHDKGTPCRELRCPECGAVLVRKGGCGAGRRQQRDG</sequence>
<protein>
    <recommendedName>
        <fullName evidence="2">UPF0251 protein FGF68_04870</fullName>
    </recommendedName>
</protein>
<keyword evidence="4" id="KW-1185">Reference proteome</keyword>
<comment type="caution">
    <text evidence="3">The sequence shown here is derived from an EMBL/GenBank/DDBJ whole genome shotgun (WGS) entry which is preliminary data.</text>
</comment>
<dbReference type="AlphaFoldDB" id="A0A5C4S0F1"/>
<evidence type="ECO:0000256" key="2">
    <source>
        <dbReference type="HAMAP-Rule" id="MF_00674"/>
    </source>
</evidence>
<proteinExistence type="inferred from homology"/>
<accession>A0A5C4S0F1</accession>
<dbReference type="Pfam" id="PF02001">
    <property type="entry name" value="DUF134"/>
    <property type="match status" value="1"/>
</dbReference>
<organism evidence="3 4">
    <name type="scientific">Prosthecochloris vibrioformis</name>
    <name type="common">Chlorobium vibrioforme</name>
    <dbReference type="NCBI Taxonomy" id="1098"/>
    <lineage>
        <taxon>Bacteria</taxon>
        <taxon>Pseudomonadati</taxon>
        <taxon>Chlorobiota</taxon>
        <taxon>Chlorobiia</taxon>
        <taxon>Chlorobiales</taxon>
        <taxon>Chlorobiaceae</taxon>
        <taxon>Prosthecochloris</taxon>
    </lineage>
</organism>
<dbReference type="HAMAP" id="MF_00674">
    <property type="entry name" value="UPF0251"/>
    <property type="match status" value="1"/>
</dbReference>
<dbReference type="InterPro" id="IPR002852">
    <property type="entry name" value="UPF0251"/>
</dbReference>
<comment type="similarity">
    <text evidence="1 2">Belongs to the UPF0251 family.</text>
</comment>
<gene>
    <name evidence="3" type="ORF">FGF68_04870</name>
</gene>
<dbReference type="EMBL" id="VDCI01000003">
    <property type="protein sequence ID" value="TNJ36910.1"/>
    <property type="molecule type" value="Genomic_DNA"/>
</dbReference>
<name>A0A5C4S0F1_PROVB</name>
<evidence type="ECO:0000313" key="3">
    <source>
        <dbReference type="EMBL" id="TNJ36910.1"/>
    </source>
</evidence>
<dbReference type="RefSeq" id="WP_068867232.1">
    <property type="nucleotide sequence ID" value="NZ_VDCI01000003.1"/>
</dbReference>